<dbReference type="EMBL" id="ML977018">
    <property type="protein sequence ID" value="KAF1951388.1"/>
    <property type="molecule type" value="Genomic_DNA"/>
</dbReference>
<dbReference type="Proteomes" id="UP000800035">
    <property type="component" value="Unassembled WGS sequence"/>
</dbReference>
<sequence length="343" mass="39414">MTYSGRRVDHQPICRKSSIDASAGESCTCEWSEEDWRIVQEHFKQTNALFPEFDESLDDSVTRCHESALCGLILALVPALISLGIQQCPFSSVNLMDAPGYVDFFELLGSRYNIVAQPRISAWPQIRSITSHELLPIFVYRLPSLCDIRFDMRNGYNTPHDNLELVTFPPASDDHHDYSGIRTLMVDMHYIALQDEFDEGPYGESHEQEEPFLDDPSMCYLYCLLQRLRSLINLTICLYGGVNHEFEYESFARLMRLLRNDSVEKLFIGIAENICKEPSKYPNLREIVLWRDPEANEPFENGVKPLTDMEDHEIEGIRNGIRGSGVHVTEKLKGYKCLKRVYG</sequence>
<name>A0A6A5TGB6_9PLEO</name>
<dbReference type="AlphaFoldDB" id="A0A6A5TGB6"/>
<proteinExistence type="predicted"/>
<reference evidence="1" key="1">
    <citation type="journal article" date="2020" name="Stud. Mycol.">
        <title>101 Dothideomycetes genomes: a test case for predicting lifestyles and emergence of pathogens.</title>
        <authorList>
            <person name="Haridas S."/>
            <person name="Albert R."/>
            <person name="Binder M."/>
            <person name="Bloem J."/>
            <person name="Labutti K."/>
            <person name="Salamov A."/>
            <person name="Andreopoulos B."/>
            <person name="Baker S."/>
            <person name="Barry K."/>
            <person name="Bills G."/>
            <person name="Bluhm B."/>
            <person name="Cannon C."/>
            <person name="Castanera R."/>
            <person name="Culley D."/>
            <person name="Daum C."/>
            <person name="Ezra D."/>
            <person name="Gonzalez J."/>
            <person name="Henrissat B."/>
            <person name="Kuo A."/>
            <person name="Liang C."/>
            <person name="Lipzen A."/>
            <person name="Lutzoni F."/>
            <person name="Magnuson J."/>
            <person name="Mondo S."/>
            <person name="Nolan M."/>
            <person name="Ohm R."/>
            <person name="Pangilinan J."/>
            <person name="Park H.-J."/>
            <person name="Ramirez L."/>
            <person name="Alfaro M."/>
            <person name="Sun H."/>
            <person name="Tritt A."/>
            <person name="Yoshinaga Y."/>
            <person name="Zwiers L.-H."/>
            <person name="Turgeon B."/>
            <person name="Goodwin S."/>
            <person name="Spatafora J."/>
            <person name="Crous P."/>
            <person name="Grigoriev I."/>
        </authorList>
    </citation>
    <scope>NUCLEOTIDE SEQUENCE</scope>
    <source>
        <strain evidence="1">CBS 675.92</strain>
    </source>
</reference>
<accession>A0A6A5TGB6</accession>
<evidence type="ECO:0000313" key="2">
    <source>
        <dbReference type="Proteomes" id="UP000800035"/>
    </source>
</evidence>
<gene>
    <name evidence="1" type="ORF">CC80DRAFT_509003</name>
</gene>
<protein>
    <submittedName>
        <fullName evidence="1">Uncharacterized protein</fullName>
    </submittedName>
</protein>
<organism evidence="1 2">
    <name type="scientific">Byssothecium circinans</name>
    <dbReference type="NCBI Taxonomy" id="147558"/>
    <lineage>
        <taxon>Eukaryota</taxon>
        <taxon>Fungi</taxon>
        <taxon>Dikarya</taxon>
        <taxon>Ascomycota</taxon>
        <taxon>Pezizomycotina</taxon>
        <taxon>Dothideomycetes</taxon>
        <taxon>Pleosporomycetidae</taxon>
        <taxon>Pleosporales</taxon>
        <taxon>Massarineae</taxon>
        <taxon>Massarinaceae</taxon>
        <taxon>Byssothecium</taxon>
    </lineage>
</organism>
<keyword evidence="2" id="KW-1185">Reference proteome</keyword>
<evidence type="ECO:0000313" key="1">
    <source>
        <dbReference type="EMBL" id="KAF1951388.1"/>
    </source>
</evidence>